<evidence type="ECO:0000256" key="1">
    <source>
        <dbReference type="SAM" id="MobiDB-lite"/>
    </source>
</evidence>
<comment type="caution">
    <text evidence="3">The sequence shown here is derived from an EMBL/GenBank/DDBJ whole genome shotgun (WGS) entry which is preliminary data.</text>
</comment>
<dbReference type="AlphaFoldDB" id="A0A0T5P4P2"/>
<protein>
    <submittedName>
        <fullName evidence="3">Uncharacterized protein</fullName>
    </submittedName>
</protein>
<keyword evidence="4" id="KW-1185">Reference proteome</keyword>
<evidence type="ECO:0000313" key="3">
    <source>
        <dbReference type="EMBL" id="KRS15871.1"/>
    </source>
</evidence>
<feature type="region of interest" description="Disordered" evidence="1">
    <location>
        <begin position="55"/>
        <end position="77"/>
    </location>
</feature>
<dbReference type="Proteomes" id="UP000051401">
    <property type="component" value="Unassembled WGS sequence"/>
</dbReference>
<keyword evidence="2" id="KW-0472">Membrane</keyword>
<dbReference type="PATRIC" id="fig|540747.5.peg.2071"/>
<evidence type="ECO:0000313" key="4">
    <source>
        <dbReference type="Proteomes" id="UP000051401"/>
    </source>
</evidence>
<feature type="compositionally biased region" description="Low complexity" evidence="1">
    <location>
        <begin position="64"/>
        <end position="77"/>
    </location>
</feature>
<reference evidence="3 4" key="1">
    <citation type="submission" date="2015-04" db="EMBL/GenBank/DDBJ databases">
        <title>The draft genome sequence of Roseovarius indicus B108T.</title>
        <authorList>
            <person name="Li G."/>
            <person name="Lai Q."/>
            <person name="Shao Z."/>
            <person name="Yan P."/>
        </authorList>
    </citation>
    <scope>NUCLEOTIDE SEQUENCE [LARGE SCALE GENOMIC DNA]</scope>
    <source>
        <strain evidence="3 4">B108</strain>
    </source>
</reference>
<name>A0A0T5P4P2_9RHOB</name>
<keyword evidence="2" id="KW-0812">Transmembrane</keyword>
<evidence type="ECO:0000256" key="2">
    <source>
        <dbReference type="SAM" id="Phobius"/>
    </source>
</evidence>
<sequence length="77" mass="7772">MQMSYEWQRSSNMPDFTRSGNDVATGGGRLTVLVVVLAALGALVLVSSFSYAPVSTGEETSAPAAADGATGTGATTD</sequence>
<dbReference type="EMBL" id="LAXI01000018">
    <property type="protein sequence ID" value="KRS15871.1"/>
    <property type="molecule type" value="Genomic_DNA"/>
</dbReference>
<dbReference type="STRING" id="540747.SAMN04488031_11477"/>
<feature type="transmembrane region" description="Helical" evidence="2">
    <location>
        <begin position="30"/>
        <end position="52"/>
    </location>
</feature>
<feature type="region of interest" description="Disordered" evidence="1">
    <location>
        <begin position="1"/>
        <end position="20"/>
    </location>
</feature>
<keyword evidence="2" id="KW-1133">Transmembrane helix</keyword>
<organism evidence="3 4">
    <name type="scientific">Roseovarius indicus</name>
    <dbReference type="NCBI Taxonomy" id="540747"/>
    <lineage>
        <taxon>Bacteria</taxon>
        <taxon>Pseudomonadati</taxon>
        <taxon>Pseudomonadota</taxon>
        <taxon>Alphaproteobacteria</taxon>
        <taxon>Rhodobacterales</taxon>
        <taxon>Roseobacteraceae</taxon>
        <taxon>Roseovarius</taxon>
    </lineage>
</organism>
<accession>A0A0T5P4P2</accession>
<gene>
    <name evidence="3" type="ORF">XM52_21510</name>
</gene>
<proteinExistence type="predicted"/>